<dbReference type="AlphaFoldDB" id="A0A2S2QUA2"/>
<evidence type="ECO:0000313" key="1">
    <source>
        <dbReference type="EMBL" id="MBY81243.1"/>
    </source>
</evidence>
<reference evidence="1" key="1">
    <citation type="submission" date="2018-04" db="EMBL/GenBank/DDBJ databases">
        <title>Transcriptome assembly of Sipha flava.</title>
        <authorList>
            <person name="Scully E.D."/>
            <person name="Geib S.M."/>
            <person name="Palmer N.A."/>
            <person name="Koch K."/>
            <person name="Bradshaw J."/>
            <person name="Heng-Moss T."/>
            <person name="Sarath G."/>
        </authorList>
    </citation>
    <scope>NUCLEOTIDE SEQUENCE</scope>
</reference>
<sequence>MLIQSAAWEATKPNKTHNYINNYQIVSEQIRCLIVEKRRARAKYQVSRLPSHKTAYNKFANSLKKALAKYKSYEFEQKLHSLSVTNGSLWRETKRLFKYKTASPPLLNDDNSIAVSAAEKAEVFHVHLSKTFYPHEDIHIPQHIIDVENYLHSSLPSAHPEKYFTPNEVKSIVSNSFRNKSPGFDLITANVANCLPNKAFILLTYNYNAILRLSYFPTLWKFSQIIMFAKPDKPPDLPTSYRPISLLPYFSKICERLILKRIYLQIIAKNVLPSS</sequence>
<dbReference type="GO" id="GO:0003964">
    <property type="term" value="F:RNA-directed DNA polymerase activity"/>
    <property type="evidence" value="ECO:0007669"/>
    <property type="project" value="UniProtKB-KW"/>
</dbReference>
<name>A0A2S2QUA2_9HEMI</name>
<organism evidence="1">
    <name type="scientific">Sipha flava</name>
    <name type="common">yellow sugarcane aphid</name>
    <dbReference type="NCBI Taxonomy" id="143950"/>
    <lineage>
        <taxon>Eukaryota</taxon>
        <taxon>Metazoa</taxon>
        <taxon>Ecdysozoa</taxon>
        <taxon>Arthropoda</taxon>
        <taxon>Hexapoda</taxon>
        <taxon>Insecta</taxon>
        <taxon>Pterygota</taxon>
        <taxon>Neoptera</taxon>
        <taxon>Paraneoptera</taxon>
        <taxon>Hemiptera</taxon>
        <taxon>Sternorrhyncha</taxon>
        <taxon>Aphidomorpha</taxon>
        <taxon>Aphidoidea</taxon>
        <taxon>Aphididae</taxon>
        <taxon>Sipha</taxon>
    </lineage>
</organism>
<dbReference type="EMBL" id="GGMS01012040">
    <property type="protein sequence ID" value="MBY81243.1"/>
    <property type="molecule type" value="Transcribed_RNA"/>
</dbReference>
<dbReference type="PANTHER" id="PTHR19446">
    <property type="entry name" value="REVERSE TRANSCRIPTASES"/>
    <property type="match status" value="1"/>
</dbReference>
<keyword evidence="1" id="KW-0695">RNA-directed DNA polymerase</keyword>
<keyword evidence="1" id="KW-0808">Transferase</keyword>
<proteinExistence type="predicted"/>
<gene>
    <name evidence="1" type="ORF">g.173577</name>
</gene>
<protein>
    <submittedName>
        <fullName evidence="1">Putative RNA-directed DNA polymerase</fullName>
    </submittedName>
</protein>
<accession>A0A2S2QUA2</accession>
<keyword evidence="1" id="KW-0548">Nucleotidyltransferase</keyword>